<keyword evidence="1" id="KW-0812">Transmembrane</keyword>
<organism evidence="2 3">
    <name type="scientific">Brevundimonas terrae</name>
    <dbReference type="NCBI Taxonomy" id="363631"/>
    <lineage>
        <taxon>Bacteria</taxon>
        <taxon>Pseudomonadati</taxon>
        <taxon>Pseudomonadota</taxon>
        <taxon>Alphaproteobacteria</taxon>
        <taxon>Caulobacterales</taxon>
        <taxon>Caulobacteraceae</taxon>
        <taxon>Brevundimonas</taxon>
    </lineage>
</organism>
<dbReference type="Proteomes" id="UP001500791">
    <property type="component" value="Unassembled WGS sequence"/>
</dbReference>
<reference evidence="3" key="1">
    <citation type="journal article" date="2019" name="Int. J. Syst. Evol. Microbiol.">
        <title>The Global Catalogue of Microorganisms (GCM) 10K type strain sequencing project: providing services to taxonomists for standard genome sequencing and annotation.</title>
        <authorList>
            <consortium name="The Broad Institute Genomics Platform"/>
            <consortium name="The Broad Institute Genome Sequencing Center for Infectious Disease"/>
            <person name="Wu L."/>
            <person name="Ma J."/>
        </authorList>
    </citation>
    <scope>NUCLEOTIDE SEQUENCE [LARGE SCALE GENOMIC DNA]</scope>
    <source>
        <strain evidence="3">JCM 13476</strain>
    </source>
</reference>
<keyword evidence="3" id="KW-1185">Reference proteome</keyword>
<proteinExistence type="predicted"/>
<sequence length="115" mass="12854">MNTNTKRMVLAAIAAFYVVAGGLWSTHYFPLQNFKAQVERQEKLVDKMGFSAAYDSKEYKEYDARQMHYAMTSPSLDVTLGKMAFYQMLLLWGTIALAVGGGVLFLTRGRKAGAQ</sequence>
<evidence type="ECO:0000313" key="3">
    <source>
        <dbReference type="Proteomes" id="UP001500791"/>
    </source>
</evidence>
<evidence type="ECO:0000313" key="2">
    <source>
        <dbReference type="EMBL" id="GAA0381482.1"/>
    </source>
</evidence>
<evidence type="ECO:0000256" key="1">
    <source>
        <dbReference type="SAM" id="Phobius"/>
    </source>
</evidence>
<name>A0ABP3HV30_9CAUL</name>
<accession>A0ABP3HV30</accession>
<comment type="caution">
    <text evidence="2">The sequence shown here is derived from an EMBL/GenBank/DDBJ whole genome shotgun (WGS) entry which is preliminary data.</text>
</comment>
<dbReference type="EMBL" id="BAAAEJ010000003">
    <property type="protein sequence ID" value="GAA0381482.1"/>
    <property type="molecule type" value="Genomic_DNA"/>
</dbReference>
<dbReference type="RefSeq" id="WP_167175522.1">
    <property type="nucleotide sequence ID" value="NZ_BAAAEJ010000003.1"/>
</dbReference>
<feature type="transmembrane region" description="Helical" evidence="1">
    <location>
        <begin position="84"/>
        <end position="106"/>
    </location>
</feature>
<keyword evidence="1" id="KW-0472">Membrane</keyword>
<gene>
    <name evidence="2" type="ORF">GCM10009093_05580</name>
</gene>
<keyword evidence="1" id="KW-1133">Transmembrane helix</keyword>
<protein>
    <submittedName>
        <fullName evidence="2">Uncharacterized protein</fullName>
    </submittedName>
</protein>